<keyword evidence="2" id="KW-1185">Reference proteome</keyword>
<protein>
    <submittedName>
        <fullName evidence="1">Uncharacterized protein</fullName>
    </submittedName>
</protein>
<name>A0AAD7RGU4_9TELE</name>
<reference evidence="1" key="1">
    <citation type="journal article" date="2023" name="Science">
        <title>Genome structures resolve the early diversification of teleost fishes.</title>
        <authorList>
            <person name="Parey E."/>
            <person name="Louis A."/>
            <person name="Montfort J."/>
            <person name="Bouchez O."/>
            <person name="Roques C."/>
            <person name="Iampietro C."/>
            <person name="Lluch J."/>
            <person name="Castinel A."/>
            <person name="Donnadieu C."/>
            <person name="Desvignes T."/>
            <person name="Floi Bucao C."/>
            <person name="Jouanno E."/>
            <person name="Wen M."/>
            <person name="Mejri S."/>
            <person name="Dirks R."/>
            <person name="Jansen H."/>
            <person name="Henkel C."/>
            <person name="Chen W.J."/>
            <person name="Zahm M."/>
            <person name="Cabau C."/>
            <person name="Klopp C."/>
            <person name="Thompson A.W."/>
            <person name="Robinson-Rechavi M."/>
            <person name="Braasch I."/>
            <person name="Lecointre G."/>
            <person name="Bobe J."/>
            <person name="Postlethwait J.H."/>
            <person name="Berthelot C."/>
            <person name="Roest Crollius H."/>
            <person name="Guiguen Y."/>
        </authorList>
    </citation>
    <scope>NUCLEOTIDE SEQUENCE</scope>
    <source>
        <strain evidence="1">NC1722</strain>
    </source>
</reference>
<dbReference type="Proteomes" id="UP001221898">
    <property type="component" value="Unassembled WGS sequence"/>
</dbReference>
<gene>
    <name evidence="1" type="ORF">AAFF_G00213330</name>
</gene>
<accession>A0AAD7RGU4</accession>
<dbReference type="EMBL" id="JAINUG010000282">
    <property type="protein sequence ID" value="KAJ8383964.1"/>
    <property type="molecule type" value="Genomic_DNA"/>
</dbReference>
<comment type="caution">
    <text evidence="1">The sequence shown here is derived from an EMBL/GenBank/DDBJ whole genome shotgun (WGS) entry which is preliminary data.</text>
</comment>
<evidence type="ECO:0000313" key="2">
    <source>
        <dbReference type="Proteomes" id="UP001221898"/>
    </source>
</evidence>
<sequence length="123" mass="13433">MLECPRDGDVDPVVSGSFVRGFDRVDQCGCGQPKLHGHWLYSMAVCTCVLLGEGAMGVANLSTENEDKLNVSEGHSNVHDTLRFARSQDSRNQAHGCSRQPHWPVLTSWVESATMGVGCLHHN</sequence>
<proteinExistence type="predicted"/>
<organism evidence="1 2">
    <name type="scientific">Aldrovandia affinis</name>
    <dbReference type="NCBI Taxonomy" id="143900"/>
    <lineage>
        <taxon>Eukaryota</taxon>
        <taxon>Metazoa</taxon>
        <taxon>Chordata</taxon>
        <taxon>Craniata</taxon>
        <taxon>Vertebrata</taxon>
        <taxon>Euteleostomi</taxon>
        <taxon>Actinopterygii</taxon>
        <taxon>Neopterygii</taxon>
        <taxon>Teleostei</taxon>
        <taxon>Notacanthiformes</taxon>
        <taxon>Halosauridae</taxon>
        <taxon>Aldrovandia</taxon>
    </lineage>
</organism>
<evidence type="ECO:0000313" key="1">
    <source>
        <dbReference type="EMBL" id="KAJ8383964.1"/>
    </source>
</evidence>
<dbReference type="AlphaFoldDB" id="A0AAD7RGU4"/>